<name>A0A8J3AYH0_9BURK</name>
<gene>
    <name evidence="2" type="ORF">GCM10008066_20120</name>
</gene>
<dbReference type="InterPro" id="IPR036513">
    <property type="entry name" value="STAS_dom_sf"/>
</dbReference>
<evidence type="ECO:0000313" key="3">
    <source>
        <dbReference type="Proteomes" id="UP000642180"/>
    </source>
</evidence>
<protein>
    <recommendedName>
        <fullName evidence="1">STAS domain-containing protein</fullName>
    </recommendedName>
</protein>
<dbReference type="Pfam" id="PF13466">
    <property type="entry name" value="STAS_2"/>
    <property type="match status" value="1"/>
</dbReference>
<organism evidence="2 3">
    <name type="scientific">Oxalicibacterium faecigallinarum</name>
    <dbReference type="NCBI Taxonomy" id="573741"/>
    <lineage>
        <taxon>Bacteria</taxon>
        <taxon>Pseudomonadati</taxon>
        <taxon>Pseudomonadota</taxon>
        <taxon>Betaproteobacteria</taxon>
        <taxon>Burkholderiales</taxon>
        <taxon>Oxalobacteraceae</taxon>
        <taxon>Oxalicibacterium</taxon>
    </lineage>
</organism>
<dbReference type="EMBL" id="BMDI01000002">
    <property type="protein sequence ID" value="GGI19656.1"/>
    <property type="molecule type" value="Genomic_DNA"/>
</dbReference>
<proteinExistence type="predicted"/>
<keyword evidence="3" id="KW-1185">Reference proteome</keyword>
<dbReference type="InterPro" id="IPR002645">
    <property type="entry name" value="STAS_dom"/>
</dbReference>
<feature type="domain" description="STAS" evidence="1">
    <location>
        <begin position="1"/>
        <end position="95"/>
    </location>
</feature>
<evidence type="ECO:0000259" key="1">
    <source>
        <dbReference type="PROSITE" id="PS50801"/>
    </source>
</evidence>
<evidence type="ECO:0000313" key="2">
    <source>
        <dbReference type="EMBL" id="GGI19656.1"/>
    </source>
</evidence>
<dbReference type="InterPro" id="IPR058548">
    <property type="entry name" value="MlaB-like_STAS"/>
</dbReference>
<dbReference type="AlphaFoldDB" id="A0A8J3AYH0"/>
<reference evidence="3" key="1">
    <citation type="journal article" date="2019" name="Int. J. Syst. Evol. Microbiol.">
        <title>The Global Catalogue of Microorganisms (GCM) 10K type strain sequencing project: providing services to taxonomists for standard genome sequencing and annotation.</title>
        <authorList>
            <consortium name="The Broad Institute Genomics Platform"/>
            <consortium name="The Broad Institute Genome Sequencing Center for Infectious Disease"/>
            <person name="Wu L."/>
            <person name="Ma J."/>
        </authorList>
    </citation>
    <scope>NUCLEOTIDE SEQUENCE [LARGE SCALE GENOMIC DNA]</scope>
    <source>
        <strain evidence="3">CCM 2767</strain>
    </source>
</reference>
<comment type="caution">
    <text evidence="2">The sequence shown here is derived from an EMBL/GenBank/DDBJ whole genome shotgun (WGS) entry which is preliminary data.</text>
</comment>
<dbReference type="Proteomes" id="UP000642180">
    <property type="component" value="Unassembled WGS sequence"/>
</dbReference>
<sequence>MFQAPSSLTYDHANAALNAGLAAIGGGESAIDFVAVEVVDSSAVATVLAWQRASKARGTSLTLHNIPDSLRSLMSLYDVESVLGLSASRADLPHH</sequence>
<accession>A0A8J3AYH0</accession>
<dbReference type="SUPFAM" id="SSF52091">
    <property type="entry name" value="SpoIIaa-like"/>
    <property type="match status" value="1"/>
</dbReference>
<dbReference type="RefSeq" id="WP_188381230.1">
    <property type="nucleotide sequence ID" value="NZ_BMDI01000002.1"/>
</dbReference>
<dbReference type="PROSITE" id="PS50801">
    <property type="entry name" value="STAS"/>
    <property type="match status" value="1"/>
</dbReference>
<dbReference type="Gene3D" id="3.30.750.24">
    <property type="entry name" value="STAS domain"/>
    <property type="match status" value="1"/>
</dbReference>